<dbReference type="GO" id="GO:0005524">
    <property type="term" value="F:ATP binding"/>
    <property type="evidence" value="ECO:0007669"/>
    <property type="project" value="UniProtKB-UniRule"/>
</dbReference>
<gene>
    <name evidence="19" type="ORF">SAMN04489860_2319</name>
</gene>
<evidence type="ECO:0000256" key="2">
    <source>
        <dbReference type="ARBA" id="ARBA00022722"/>
    </source>
</evidence>
<dbReference type="InterPro" id="IPR038726">
    <property type="entry name" value="PDDEXK_AddAB-type"/>
</dbReference>
<dbReference type="Gene3D" id="3.90.320.10">
    <property type="match status" value="1"/>
</dbReference>
<comment type="catalytic activity">
    <reaction evidence="14">
        <text>ATP + H2O = ADP + phosphate + H(+)</text>
        <dbReference type="Rhea" id="RHEA:13065"/>
        <dbReference type="ChEBI" id="CHEBI:15377"/>
        <dbReference type="ChEBI" id="CHEBI:15378"/>
        <dbReference type="ChEBI" id="CHEBI:30616"/>
        <dbReference type="ChEBI" id="CHEBI:43474"/>
        <dbReference type="ChEBI" id="CHEBI:456216"/>
        <dbReference type="EC" id="5.6.2.4"/>
    </reaction>
</comment>
<organism evidence="19 20">
    <name type="scientific">Paraoerskovia marina</name>
    <dbReference type="NCBI Taxonomy" id="545619"/>
    <lineage>
        <taxon>Bacteria</taxon>
        <taxon>Bacillati</taxon>
        <taxon>Actinomycetota</taxon>
        <taxon>Actinomycetes</taxon>
        <taxon>Micrococcales</taxon>
        <taxon>Cellulomonadaceae</taxon>
        <taxon>Paraoerskovia</taxon>
    </lineage>
</organism>
<dbReference type="Gene3D" id="3.40.50.300">
    <property type="entry name" value="P-loop containing nucleotide triphosphate hydrolases"/>
    <property type="match status" value="2"/>
</dbReference>
<keyword evidence="11" id="KW-0413">Isomerase</keyword>
<dbReference type="GO" id="GO:0043138">
    <property type="term" value="F:3'-5' DNA helicase activity"/>
    <property type="evidence" value="ECO:0007669"/>
    <property type="project" value="UniProtKB-EC"/>
</dbReference>
<reference evidence="19 20" key="1">
    <citation type="submission" date="2016-10" db="EMBL/GenBank/DDBJ databases">
        <authorList>
            <person name="de Groot N.N."/>
        </authorList>
    </citation>
    <scope>NUCLEOTIDE SEQUENCE [LARGE SCALE GENOMIC DNA]</scope>
    <source>
        <strain evidence="19 20">DSM 22126</strain>
    </source>
</reference>
<dbReference type="InterPro" id="IPR011604">
    <property type="entry name" value="PDDEXK-like_dom_sf"/>
</dbReference>
<evidence type="ECO:0000256" key="7">
    <source>
        <dbReference type="ARBA" id="ARBA00022839"/>
    </source>
</evidence>
<evidence type="ECO:0000256" key="4">
    <source>
        <dbReference type="ARBA" id="ARBA00022763"/>
    </source>
</evidence>
<dbReference type="PROSITE" id="PS51198">
    <property type="entry name" value="UVRD_HELICASE_ATP_BIND"/>
    <property type="match status" value="1"/>
</dbReference>
<dbReference type="GO" id="GO:0004527">
    <property type="term" value="F:exonuclease activity"/>
    <property type="evidence" value="ECO:0007669"/>
    <property type="project" value="UniProtKB-KW"/>
</dbReference>
<dbReference type="Pfam" id="PF13361">
    <property type="entry name" value="UvrD_C"/>
    <property type="match status" value="2"/>
</dbReference>
<evidence type="ECO:0000256" key="3">
    <source>
        <dbReference type="ARBA" id="ARBA00022741"/>
    </source>
</evidence>
<comment type="similarity">
    <text evidence="1">Belongs to the helicase family. UvrD subfamily.</text>
</comment>
<dbReference type="Gene3D" id="1.10.10.160">
    <property type="match status" value="1"/>
</dbReference>
<name>A0A1H1UWC8_9CELL</name>
<dbReference type="PANTHER" id="PTHR11070:SF55">
    <property type="entry name" value="DNA 3'-5' HELICASE"/>
    <property type="match status" value="1"/>
</dbReference>
<dbReference type="eggNOG" id="COG0210">
    <property type="taxonomic scope" value="Bacteria"/>
</dbReference>
<evidence type="ECO:0000256" key="12">
    <source>
        <dbReference type="ARBA" id="ARBA00034617"/>
    </source>
</evidence>
<feature type="domain" description="UvrD-like helicase ATP-binding" evidence="17">
    <location>
        <begin position="18"/>
        <end position="350"/>
    </location>
</feature>
<feature type="region of interest" description="Disordered" evidence="16">
    <location>
        <begin position="507"/>
        <end position="528"/>
    </location>
</feature>
<evidence type="ECO:0000256" key="15">
    <source>
        <dbReference type="PROSITE-ProRule" id="PRU00560"/>
    </source>
</evidence>
<dbReference type="GO" id="GO:0003677">
    <property type="term" value="F:DNA binding"/>
    <property type="evidence" value="ECO:0007669"/>
    <property type="project" value="UniProtKB-KW"/>
</dbReference>
<sequence length="1111" mass="119163">MSTYEWSAHDIARALHQHPPTPEQVEVIEAPLEPVLVVAGAGSGKTETMASRVVWLIANALVLPEEVLGLTFTRKAAGELSERVRLRLAQLDRVQNRESDAAMLERPTIATYNAYAGSLVADHALRLGLEPGARLLSEATQWQYAAKVVEGWSGDFRTDPAFSTVVDAVLSLSGALSEHLLQTAEARDRIGELVERMQAIPMPAGIKGRTGPYAEVRDLCASLEDRRAVLELVAEYQEVKRKNDALDFGDQIAVAARLAQEVPAVGAAERERHRVVLLDEYQDTSYAQTELLAALYGEGHPVTAVGDPHQSIYGWRGASAAGLGRFPTRFAGPDGRRAAQRALSTSWRNDQMILAVANTTAAPLRAESLVDVPALDARPGAGVGAVRAVYPATVEEEMAAVADFVVERRADAAARGESVTAAVLCRARSQFIPVEAALRARGLPVEVVGLGGLLSTPEVVDVVALLEAAHDPSRGDSLVRILTGPRIGLGVADLHALASRAADLARDDDPRSATVASTADAGADTVDTEAAESAVVEGDVADHRSIVDALDDLPAPGRPMRDGRELTPQAHRRLSALASTLRALRSSTYLSLPELVVEAERALGLDIEVDVAAALTAASDRRIGSGDRGRAHLDAFRDVAGTFSQQSEEPTLGAFLAWLGAASSKERGLDLPLRAPDPAAVQVITVHAAKGLEWDVVAVPGLVDGKFPTTRTTTSKGPTDSAWLKGLGTLPYPLRGDEADLPQLDLDGLSDDKQLKDALTGLTHAAGEHQVAEERRLAYVAFTRARADLLLSGSWWRDGAKPTPPSLFLVELVEAGLVDASGWTETPEGDNPRELDAEPPVWPSDEQDVSASVRTLRTGASLVVERRAAGNRDGGDDDRTLTDGAGTDLRVLADLLLAERDARYRTPRVTMPAHLSASAMVRLAADRDAFTTQLRRPVPQQPTRHARRGTAFHLWAEQYFTSATLLDPFDESDGDAEDTAVDIESLRETFLRSEWARRTPVAIEVDIETPIGGVMSRSRIDAVFPDPDRAHDLPGAVVVVDWKTGRPPSDAAARNAREVQLAVYRLAWSRWKGVPLDAVDAAFFYVGSGETVRPERLLDAAELEALVTGTG</sequence>
<evidence type="ECO:0000256" key="10">
    <source>
        <dbReference type="ARBA" id="ARBA00023204"/>
    </source>
</evidence>
<dbReference type="InterPro" id="IPR014017">
    <property type="entry name" value="DNA_helicase_UvrD-like_C"/>
</dbReference>
<keyword evidence="7" id="KW-0269">Exonuclease</keyword>
<dbReference type="InterPro" id="IPR014016">
    <property type="entry name" value="UvrD-like_ATP-bd"/>
</dbReference>
<accession>A0A1H1UWC8</accession>
<keyword evidence="20" id="KW-1185">Reference proteome</keyword>
<dbReference type="InterPro" id="IPR027417">
    <property type="entry name" value="P-loop_NTPase"/>
</dbReference>
<evidence type="ECO:0000256" key="13">
    <source>
        <dbReference type="ARBA" id="ARBA00034808"/>
    </source>
</evidence>
<keyword evidence="8 15" id="KW-0067">ATP-binding</keyword>
<evidence type="ECO:0000313" key="19">
    <source>
        <dbReference type="EMBL" id="SDS76827.1"/>
    </source>
</evidence>
<dbReference type="PROSITE" id="PS51217">
    <property type="entry name" value="UVRD_HELICASE_CTER"/>
    <property type="match status" value="1"/>
</dbReference>
<dbReference type="PANTHER" id="PTHR11070">
    <property type="entry name" value="UVRD / RECB / PCRA DNA HELICASE FAMILY MEMBER"/>
    <property type="match status" value="1"/>
</dbReference>
<dbReference type="eggNOG" id="COG2887">
    <property type="taxonomic scope" value="Bacteria"/>
</dbReference>
<feature type="binding site" evidence="15">
    <location>
        <begin position="39"/>
        <end position="46"/>
    </location>
    <ligand>
        <name>ATP</name>
        <dbReference type="ChEBI" id="CHEBI:30616"/>
    </ligand>
</feature>
<dbReference type="Pfam" id="PF00580">
    <property type="entry name" value="UvrD-helicase"/>
    <property type="match status" value="1"/>
</dbReference>
<keyword evidence="2" id="KW-0540">Nuclease</keyword>
<dbReference type="GO" id="GO:0000725">
    <property type="term" value="P:recombinational repair"/>
    <property type="evidence" value="ECO:0007669"/>
    <property type="project" value="TreeGrafter"/>
</dbReference>
<dbReference type="Pfam" id="PF12705">
    <property type="entry name" value="PDDEXK_1"/>
    <property type="match status" value="1"/>
</dbReference>
<keyword evidence="9" id="KW-0238">DNA-binding</keyword>
<evidence type="ECO:0000256" key="9">
    <source>
        <dbReference type="ARBA" id="ARBA00023125"/>
    </source>
</evidence>
<dbReference type="AlphaFoldDB" id="A0A1H1UWC8"/>
<dbReference type="EC" id="5.6.2.4" evidence="13"/>
<evidence type="ECO:0000256" key="14">
    <source>
        <dbReference type="ARBA" id="ARBA00048988"/>
    </source>
</evidence>
<keyword evidence="3 15" id="KW-0547">Nucleotide-binding</keyword>
<dbReference type="GO" id="GO:0033202">
    <property type="term" value="C:DNA helicase complex"/>
    <property type="evidence" value="ECO:0007669"/>
    <property type="project" value="TreeGrafter"/>
</dbReference>
<keyword evidence="4" id="KW-0227">DNA damage</keyword>
<dbReference type="OrthoDB" id="4812256at2"/>
<evidence type="ECO:0000256" key="11">
    <source>
        <dbReference type="ARBA" id="ARBA00023235"/>
    </source>
</evidence>
<evidence type="ECO:0000256" key="1">
    <source>
        <dbReference type="ARBA" id="ARBA00009922"/>
    </source>
</evidence>
<dbReference type="EMBL" id="LT629776">
    <property type="protein sequence ID" value="SDS76827.1"/>
    <property type="molecule type" value="Genomic_DNA"/>
</dbReference>
<dbReference type="InterPro" id="IPR013986">
    <property type="entry name" value="DExx_box_DNA_helicase_dom_sf"/>
</dbReference>
<keyword evidence="6 15" id="KW-0347">Helicase</keyword>
<feature type="region of interest" description="Disordered" evidence="16">
    <location>
        <begin position="823"/>
        <end position="848"/>
    </location>
</feature>
<evidence type="ECO:0000259" key="18">
    <source>
        <dbReference type="PROSITE" id="PS51217"/>
    </source>
</evidence>
<evidence type="ECO:0000259" key="17">
    <source>
        <dbReference type="PROSITE" id="PS51198"/>
    </source>
</evidence>
<dbReference type="RefSeq" id="WP_083372593.1">
    <property type="nucleotide sequence ID" value="NZ_LT629776.1"/>
</dbReference>
<evidence type="ECO:0000313" key="20">
    <source>
        <dbReference type="Proteomes" id="UP000185663"/>
    </source>
</evidence>
<dbReference type="GO" id="GO:0005829">
    <property type="term" value="C:cytosol"/>
    <property type="evidence" value="ECO:0007669"/>
    <property type="project" value="TreeGrafter"/>
</dbReference>
<feature type="domain" description="UvrD-like helicase C-terminal" evidence="18">
    <location>
        <begin position="351"/>
        <end position="691"/>
    </location>
</feature>
<keyword evidence="5 15" id="KW-0378">Hydrolase</keyword>
<dbReference type="InterPro" id="IPR000212">
    <property type="entry name" value="DNA_helicase_UvrD/REP"/>
</dbReference>
<evidence type="ECO:0000256" key="16">
    <source>
        <dbReference type="SAM" id="MobiDB-lite"/>
    </source>
</evidence>
<evidence type="ECO:0000256" key="5">
    <source>
        <dbReference type="ARBA" id="ARBA00022801"/>
    </source>
</evidence>
<dbReference type="SUPFAM" id="SSF52540">
    <property type="entry name" value="P-loop containing nucleoside triphosphate hydrolases"/>
    <property type="match status" value="1"/>
</dbReference>
<dbReference type="CDD" id="cd17932">
    <property type="entry name" value="DEXQc_UvrD"/>
    <property type="match status" value="1"/>
</dbReference>
<evidence type="ECO:0000256" key="8">
    <source>
        <dbReference type="ARBA" id="ARBA00022840"/>
    </source>
</evidence>
<comment type="catalytic activity">
    <reaction evidence="12">
        <text>Couples ATP hydrolysis with the unwinding of duplex DNA by translocating in the 3'-5' direction.</text>
        <dbReference type="EC" id="5.6.2.4"/>
    </reaction>
</comment>
<proteinExistence type="inferred from homology"/>
<protein>
    <recommendedName>
        <fullName evidence="13">DNA 3'-5' helicase</fullName>
        <ecNumber evidence="13">5.6.2.4</ecNumber>
    </recommendedName>
</protein>
<dbReference type="Gene3D" id="1.10.486.10">
    <property type="entry name" value="PCRA, domain 4"/>
    <property type="match status" value="1"/>
</dbReference>
<keyword evidence="10" id="KW-0234">DNA repair</keyword>
<dbReference type="Proteomes" id="UP000185663">
    <property type="component" value="Chromosome I"/>
</dbReference>
<dbReference type="STRING" id="545619.SAMN04489860_2319"/>
<evidence type="ECO:0000256" key="6">
    <source>
        <dbReference type="ARBA" id="ARBA00022806"/>
    </source>
</evidence>